<dbReference type="GO" id="GO:0003677">
    <property type="term" value="F:DNA binding"/>
    <property type="evidence" value="ECO:0007669"/>
    <property type="project" value="UniProtKB-KW"/>
</dbReference>
<dbReference type="RefSeq" id="WP_184077248.1">
    <property type="nucleotide sequence ID" value="NZ_JACIJP010000001.1"/>
</dbReference>
<dbReference type="Pfam" id="PF03472">
    <property type="entry name" value="Autoind_bind"/>
    <property type="match status" value="1"/>
</dbReference>
<feature type="domain" description="Transcription factor LuxR-like autoinducer-binding" evidence="4">
    <location>
        <begin position="7"/>
        <end position="98"/>
    </location>
</feature>
<evidence type="ECO:0000256" key="3">
    <source>
        <dbReference type="ARBA" id="ARBA00023163"/>
    </source>
</evidence>
<evidence type="ECO:0000313" key="5">
    <source>
        <dbReference type="EMBL" id="MBB6122820.1"/>
    </source>
</evidence>
<organism evidence="5 6">
    <name type="scientific">Sphingobium subterraneum</name>
    <dbReference type="NCBI Taxonomy" id="627688"/>
    <lineage>
        <taxon>Bacteria</taxon>
        <taxon>Pseudomonadati</taxon>
        <taxon>Pseudomonadota</taxon>
        <taxon>Alphaproteobacteria</taxon>
        <taxon>Sphingomonadales</taxon>
        <taxon>Sphingomonadaceae</taxon>
        <taxon>Sphingobium</taxon>
    </lineage>
</organism>
<keyword evidence="3" id="KW-0804">Transcription</keyword>
<dbReference type="InterPro" id="IPR005143">
    <property type="entry name" value="TF_LuxR_autoind-bd_dom"/>
</dbReference>
<keyword evidence="2" id="KW-0238">DNA-binding</keyword>
<keyword evidence="6" id="KW-1185">Reference proteome</keyword>
<accession>A0A841IX13</accession>
<name>A0A841IX13_9SPHN</name>
<dbReference type="Proteomes" id="UP000552700">
    <property type="component" value="Unassembled WGS sequence"/>
</dbReference>
<proteinExistence type="predicted"/>
<dbReference type="AlphaFoldDB" id="A0A841IX13"/>
<dbReference type="InterPro" id="IPR036693">
    <property type="entry name" value="TF_LuxR_autoind-bd_dom_sf"/>
</dbReference>
<sequence length="114" mass="12333">MQAPEGIVQITHHHESWIGQNVEEGFFGDDPIYAASTKSPAGFLRHAVGSLIDLSNSQKQILETASKFGLATECAIAAHVPGEFPGTSCFGEPSYDRPCDNSLSSAYILIYKYP</sequence>
<dbReference type="SUPFAM" id="SSF75516">
    <property type="entry name" value="Pheromone-binding domain of LuxR-like quorum-sensing transcription factors"/>
    <property type="match status" value="1"/>
</dbReference>
<reference evidence="5 6" key="1">
    <citation type="submission" date="2020-08" db="EMBL/GenBank/DDBJ databases">
        <title>Genomic Encyclopedia of Type Strains, Phase IV (KMG-IV): sequencing the most valuable type-strain genomes for metagenomic binning, comparative biology and taxonomic classification.</title>
        <authorList>
            <person name="Goeker M."/>
        </authorList>
    </citation>
    <scope>NUCLEOTIDE SEQUENCE [LARGE SCALE GENOMIC DNA]</scope>
    <source>
        <strain evidence="5 6">DSM 102255</strain>
    </source>
</reference>
<gene>
    <name evidence="5" type="ORF">FHS92_000527</name>
</gene>
<evidence type="ECO:0000259" key="4">
    <source>
        <dbReference type="Pfam" id="PF03472"/>
    </source>
</evidence>
<evidence type="ECO:0000256" key="1">
    <source>
        <dbReference type="ARBA" id="ARBA00023015"/>
    </source>
</evidence>
<evidence type="ECO:0000313" key="6">
    <source>
        <dbReference type="Proteomes" id="UP000552700"/>
    </source>
</evidence>
<evidence type="ECO:0000256" key="2">
    <source>
        <dbReference type="ARBA" id="ARBA00023125"/>
    </source>
</evidence>
<dbReference type="Gene3D" id="3.30.450.80">
    <property type="entry name" value="Transcription factor LuxR-like, autoinducer-binding domain"/>
    <property type="match status" value="1"/>
</dbReference>
<keyword evidence="1" id="KW-0805">Transcription regulation</keyword>
<protein>
    <recommendedName>
        <fullName evidence="4">Transcription factor LuxR-like autoinducer-binding domain-containing protein</fullName>
    </recommendedName>
</protein>
<dbReference type="EMBL" id="JACIJP010000001">
    <property type="protein sequence ID" value="MBB6122820.1"/>
    <property type="molecule type" value="Genomic_DNA"/>
</dbReference>
<comment type="caution">
    <text evidence="5">The sequence shown here is derived from an EMBL/GenBank/DDBJ whole genome shotgun (WGS) entry which is preliminary data.</text>
</comment>